<comment type="caution">
    <text evidence="1">The sequence shown here is derived from an EMBL/GenBank/DDBJ whole genome shotgun (WGS) entry which is preliminary data.</text>
</comment>
<accession>A0ABN2JAW9</accession>
<organism evidence="1 2">
    <name type="scientific">Fodinicola feengrottensis</name>
    <dbReference type="NCBI Taxonomy" id="435914"/>
    <lineage>
        <taxon>Bacteria</taxon>
        <taxon>Bacillati</taxon>
        <taxon>Actinomycetota</taxon>
        <taxon>Actinomycetes</taxon>
        <taxon>Mycobacteriales</taxon>
        <taxon>Fodinicola</taxon>
    </lineage>
</organism>
<proteinExistence type="predicted"/>
<dbReference type="Gene3D" id="3.30.450.40">
    <property type="match status" value="1"/>
</dbReference>
<protein>
    <submittedName>
        <fullName evidence="1">Uncharacterized protein</fullName>
    </submittedName>
</protein>
<evidence type="ECO:0000313" key="2">
    <source>
        <dbReference type="Proteomes" id="UP001500618"/>
    </source>
</evidence>
<dbReference type="EMBL" id="BAAANY010000047">
    <property type="protein sequence ID" value="GAA1721571.1"/>
    <property type="molecule type" value="Genomic_DNA"/>
</dbReference>
<reference evidence="1 2" key="1">
    <citation type="journal article" date="2019" name="Int. J. Syst. Evol. Microbiol.">
        <title>The Global Catalogue of Microorganisms (GCM) 10K type strain sequencing project: providing services to taxonomists for standard genome sequencing and annotation.</title>
        <authorList>
            <consortium name="The Broad Institute Genomics Platform"/>
            <consortium name="The Broad Institute Genome Sequencing Center for Infectious Disease"/>
            <person name="Wu L."/>
            <person name="Ma J."/>
        </authorList>
    </citation>
    <scope>NUCLEOTIDE SEQUENCE [LARGE SCALE GENOMIC DNA]</scope>
    <source>
        <strain evidence="1 2">JCM 14718</strain>
    </source>
</reference>
<dbReference type="InterPro" id="IPR029016">
    <property type="entry name" value="GAF-like_dom_sf"/>
</dbReference>
<evidence type="ECO:0000313" key="1">
    <source>
        <dbReference type="EMBL" id="GAA1721571.1"/>
    </source>
</evidence>
<keyword evidence="2" id="KW-1185">Reference proteome</keyword>
<dbReference type="RefSeq" id="WP_163569418.1">
    <property type="nucleotide sequence ID" value="NZ_BAAANY010000047.1"/>
</dbReference>
<sequence length="50" mass="5130">MIATLGMSVPARTVRVADIHADFLPAVVAAAAEISKRLGALPADDNEAGR</sequence>
<gene>
    <name evidence="1" type="ORF">GCM10009765_82190</name>
</gene>
<name>A0ABN2JAW9_9ACTN</name>
<dbReference type="Proteomes" id="UP001500618">
    <property type="component" value="Unassembled WGS sequence"/>
</dbReference>